<dbReference type="EMBL" id="JAAVMX010000009">
    <property type="protein sequence ID" value="KAF4504872.1"/>
    <property type="molecule type" value="Genomic_DNA"/>
</dbReference>
<sequence length="119" mass="13082">MMQELNRFQQSALSSSSEFQAAILSESGTAAAQINGITIHSGFSKDLAAVANTGEHLDGVRLPKWAERFVEGQSRMDWQEKDVLVVVEVSMLGARTLYAVNEQLCRLCGSHQDAGRREL</sequence>
<keyword evidence="2" id="KW-1185">Reference proteome</keyword>
<dbReference type="OrthoDB" id="4927936at2759"/>
<protein>
    <submittedName>
        <fullName evidence="1">Uncharacterized protein</fullName>
    </submittedName>
</protein>
<evidence type="ECO:0000313" key="1">
    <source>
        <dbReference type="EMBL" id="KAF4504872.1"/>
    </source>
</evidence>
<accession>A0A8H4LTZ5</accession>
<dbReference type="Gene3D" id="3.40.50.300">
    <property type="entry name" value="P-loop containing nucleotide triphosphate hydrolases"/>
    <property type="match status" value="1"/>
</dbReference>
<evidence type="ECO:0000313" key="2">
    <source>
        <dbReference type="Proteomes" id="UP000557566"/>
    </source>
</evidence>
<gene>
    <name evidence="1" type="ORF">G6O67_008269</name>
</gene>
<name>A0A8H4LTZ5_9HYPO</name>
<dbReference type="AlphaFoldDB" id="A0A8H4LTZ5"/>
<proteinExistence type="predicted"/>
<comment type="caution">
    <text evidence="1">The sequence shown here is derived from an EMBL/GenBank/DDBJ whole genome shotgun (WGS) entry which is preliminary data.</text>
</comment>
<reference evidence="1 2" key="1">
    <citation type="journal article" date="2020" name="Genome Biol. Evol.">
        <title>A new high-quality draft genome assembly of the Chinese cordyceps Ophiocordyceps sinensis.</title>
        <authorList>
            <person name="Shu R."/>
            <person name="Zhang J."/>
            <person name="Meng Q."/>
            <person name="Zhang H."/>
            <person name="Zhou G."/>
            <person name="Li M."/>
            <person name="Wu P."/>
            <person name="Zhao Y."/>
            <person name="Chen C."/>
            <person name="Qin Q."/>
        </authorList>
    </citation>
    <scope>NUCLEOTIDE SEQUENCE [LARGE SCALE GENOMIC DNA]</scope>
    <source>
        <strain evidence="1 2">IOZ07</strain>
    </source>
</reference>
<dbReference type="Proteomes" id="UP000557566">
    <property type="component" value="Unassembled WGS sequence"/>
</dbReference>
<dbReference type="InterPro" id="IPR027417">
    <property type="entry name" value="P-loop_NTPase"/>
</dbReference>
<organism evidence="1 2">
    <name type="scientific">Ophiocordyceps sinensis</name>
    <dbReference type="NCBI Taxonomy" id="72228"/>
    <lineage>
        <taxon>Eukaryota</taxon>
        <taxon>Fungi</taxon>
        <taxon>Dikarya</taxon>
        <taxon>Ascomycota</taxon>
        <taxon>Pezizomycotina</taxon>
        <taxon>Sordariomycetes</taxon>
        <taxon>Hypocreomycetidae</taxon>
        <taxon>Hypocreales</taxon>
        <taxon>Ophiocordycipitaceae</taxon>
        <taxon>Ophiocordyceps</taxon>
    </lineage>
</organism>